<reference evidence="2 3" key="1">
    <citation type="submission" date="2020-04" db="EMBL/GenBank/DDBJ databases">
        <title>Characterization and engineering of Streptomyces griseofuscus DSM40191 as a potential heterologous host for expression of BGCs.</title>
        <authorList>
            <person name="Gren T."/>
            <person name="Whitford C.M."/>
            <person name="Mohite O.S."/>
            <person name="Joergensen T.S."/>
            <person name="Nielsen J.B."/>
            <person name="Lee S.Y."/>
            <person name="Weber T."/>
        </authorList>
    </citation>
    <scope>NUCLEOTIDE SEQUENCE [LARGE SCALE GENOMIC DNA]</scope>
    <source>
        <strain evidence="2 3">DSM 40191</strain>
    </source>
</reference>
<dbReference type="EMBL" id="CP051006">
    <property type="protein sequence ID" value="QNT97405.1"/>
    <property type="molecule type" value="Genomic_DNA"/>
</dbReference>
<dbReference type="InterPro" id="IPR010773">
    <property type="entry name" value="Mycophage_PG1_Gp7"/>
</dbReference>
<dbReference type="AlphaFoldDB" id="A0A7H1QAS5"/>
<evidence type="ECO:0008006" key="4">
    <source>
        <dbReference type="Google" id="ProtNLM"/>
    </source>
</evidence>
<feature type="transmembrane region" description="Helical" evidence="1">
    <location>
        <begin position="16"/>
        <end position="37"/>
    </location>
</feature>
<name>A0A7H1QAS5_9ACTN</name>
<keyword evidence="1" id="KW-1133">Transmembrane helix</keyword>
<dbReference type="Proteomes" id="UP000516422">
    <property type="component" value="Chromosome"/>
</dbReference>
<keyword evidence="1" id="KW-0472">Membrane</keyword>
<evidence type="ECO:0000313" key="3">
    <source>
        <dbReference type="Proteomes" id="UP000516422"/>
    </source>
</evidence>
<protein>
    <recommendedName>
        <fullName evidence="4">DUF1360 domain-containing protein</fullName>
    </recommendedName>
</protein>
<evidence type="ECO:0000313" key="2">
    <source>
        <dbReference type="EMBL" id="QNT97405.1"/>
    </source>
</evidence>
<sequence>MTTDAAHYDERGEVPLAGYAVLASAFAAGTGAFALLARQRGVRLPERVPPWDVVLLGTATYKASRLLARDKVTSFVRAPFTRRIGEGEANEVLDEPRGRGLRRAVGDLLSCPFCVSAWAAGTLVCSYAAAPRLTRLACGGFGALTVADWLQYAWTWTQQTEEDSASLLVGRRDQFNVEHALVLEQLRGQPGRVLGALQFEEDAGGVVRTAR</sequence>
<dbReference type="KEGG" id="sgf:HEP81_07172"/>
<proteinExistence type="predicted"/>
<accession>A0A7H1QAS5</accession>
<organism evidence="2 3">
    <name type="scientific">Streptomyces griseofuscus</name>
    <dbReference type="NCBI Taxonomy" id="146922"/>
    <lineage>
        <taxon>Bacteria</taxon>
        <taxon>Bacillati</taxon>
        <taxon>Actinomycetota</taxon>
        <taxon>Actinomycetes</taxon>
        <taxon>Kitasatosporales</taxon>
        <taxon>Streptomycetaceae</taxon>
        <taxon>Streptomyces</taxon>
    </lineage>
</organism>
<dbReference type="Pfam" id="PF07098">
    <property type="entry name" value="DUF1360"/>
    <property type="match status" value="1"/>
</dbReference>
<keyword evidence="1" id="KW-0812">Transmembrane</keyword>
<gene>
    <name evidence="2" type="ORF">HEP81_07172</name>
</gene>
<evidence type="ECO:0000256" key="1">
    <source>
        <dbReference type="SAM" id="Phobius"/>
    </source>
</evidence>